<keyword evidence="3" id="KW-1185">Reference proteome</keyword>
<dbReference type="GO" id="GO:0050567">
    <property type="term" value="F:glutaminyl-tRNA synthase (glutamine-hydrolyzing) activity"/>
    <property type="evidence" value="ECO:0007669"/>
    <property type="project" value="TreeGrafter"/>
</dbReference>
<dbReference type="GO" id="GO:0070681">
    <property type="term" value="P:glutaminyl-tRNAGln biosynthesis via transamidation"/>
    <property type="evidence" value="ECO:0007669"/>
    <property type="project" value="TreeGrafter"/>
</dbReference>
<dbReference type="GO" id="GO:0005739">
    <property type="term" value="C:mitochondrion"/>
    <property type="evidence" value="ECO:0007669"/>
    <property type="project" value="TreeGrafter"/>
</dbReference>
<evidence type="ECO:0000313" key="2">
    <source>
        <dbReference type="Ensembl" id="ENSOMYP00000016734.2"/>
    </source>
</evidence>
<dbReference type="Proteomes" id="UP000694395">
    <property type="component" value="Chromosome 19"/>
</dbReference>
<dbReference type="Pfam" id="PF01425">
    <property type="entry name" value="Amidase"/>
    <property type="match status" value="1"/>
</dbReference>
<organism evidence="2 3">
    <name type="scientific">Oncorhynchus mykiss</name>
    <name type="common">Rainbow trout</name>
    <name type="synonym">Salmo gairdneri</name>
    <dbReference type="NCBI Taxonomy" id="8022"/>
    <lineage>
        <taxon>Eukaryota</taxon>
        <taxon>Metazoa</taxon>
        <taxon>Chordata</taxon>
        <taxon>Craniata</taxon>
        <taxon>Vertebrata</taxon>
        <taxon>Euteleostomi</taxon>
        <taxon>Actinopterygii</taxon>
        <taxon>Neopterygii</taxon>
        <taxon>Teleostei</taxon>
        <taxon>Protacanthopterygii</taxon>
        <taxon>Salmoniformes</taxon>
        <taxon>Salmonidae</taxon>
        <taxon>Salmoninae</taxon>
        <taxon>Oncorhynchus</taxon>
    </lineage>
</organism>
<dbReference type="Gene3D" id="3.90.1300.10">
    <property type="entry name" value="Amidase signature (AS) domain"/>
    <property type="match status" value="2"/>
</dbReference>
<dbReference type="Ensembl" id="ENSOMYT00000018450.2">
    <property type="protein sequence ID" value="ENSOMYP00000016734.2"/>
    <property type="gene ID" value="ENSOMYG00000008213.2"/>
</dbReference>
<feature type="domain" description="Amidase" evidence="1">
    <location>
        <begin position="27"/>
        <end position="226"/>
    </location>
</feature>
<dbReference type="PANTHER" id="PTHR11895:SF7">
    <property type="entry name" value="GLUTAMYL-TRNA(GLN) AMIDOTRANSFERASE SUBUNIT A, MITOCHONDRIAL"/>
    <property type="match status" value="1"/>
</dbReference>
<dbReference type="PANTHER" id="PTHR11895">
    <property type="entry name" value="TRANSAMIDASE"/>
    <property type="match status" value="1"/>
</dbReference>
<reference evidence="2" key="2">
    <citation type="submission" date="2025-08" db="UniProtKB">
        <authorList>
            <consortium name="Ensembl"/>
        </authorList>
    </citation>
    <scope>IDENTIFICATION</scope>
</reference>
<evidence type="ECO:0000259" key="1">
    <source>
        <dbReference type="Pfam" id="PF01425"/>
    </source>
</evidence>
<name>A0A8C7P462_ONCMY</name>
<dbReference type="InterPro" id="IPR036928">
    <property type="entry name" value="AS_sf"/>
</dbReference>
<accession>A0A8C7P462</accession>
<protein>
    <submittedName>
        <fullName evidence="2">Glutaminyl-tRNA amidotransferase subunit QRSL1</fullName>
    </submittedName>
</protein>
<dbReference type="AlphaFoldDB" id="A0A8C7P462"/>
<dbReference type="GeneTree" id="ENSGT00550000074866"/>
<reference evidence="2" key="1">
    <citation type="submission" date="2020-07" db="EMBL/GenBank/DDBJ databases">
        <title>A long reads based de novo assembly of the rainbow trout Arlee double haploid line genome.</title>
        <authorList>
            <person name="Gao G."/>
            <person name="Palti Y."/>
        </authorList>
    </citation>
    <scope>NUCLEOTIDE SEQUENCE [LARGE SCALE GENOMIC DNA]</scope>
</reference>
<dbReference type="GO" id="GO:0032543">
    <property type="term" value="P:mitochondrial translation"/>
    <property type="evidence" value="ECO:0007669"/>
    <property type="project" value="TreeGrafter"/>
</dbReference>
<reference evidence="2" key="3">
    <citation type="submission" date="2025-09" db="UniProtKB">
        <authorList>
            <consortium name="Ensembl"/>
        </authorList>
    </citation>
    <scope>IDENTIFICATION</scope>
</reference>
<dbReference type="InterPro" id="IPR000120">
    <property type="entry name" value="Amidase"/>
</dbReference>
<proteinExistence type="predicted"/>
<dbReference type="GO" id="GO:0030956">
    <property type="term" value="C:glutamyl-tRNA(Gln) amidotransferase complex"/>
    <property type="evidence" value="ECO:0007669"/>
    <property type="project" value="TreeGrafter"/>
</dbReference>
<sequence>MLSLSIRDVIPIQHYFIGLLGSKKCLKCIKKTHNLNAYITVTEELALKQAEEAERRLLKGVHWIPFAVKDNFYTENIKNTCASNAESICFVEYTHPYNATVVQKLLDQGAVLIGETNLDEFAIGSTDRAFEPVRNTWSYAAPYREQTGADPDSDWVITEGSSGGSAAAMASLTSFLSLWSDTGGSTRNPGALCDIVALKPTYGLVSRHGLIRLVNSMEVPGIMTRECILQGHDVRLYYHNPSTLTDLPGDFDVRNICVGIPKVRSPYPPSRIRHLNSSQWMNPIGELLPAQTVKHSKHIFQYKPILFYYCKIGGRVEDGSRNLNIWTRVKTDPHVCLPSNRNYEHYFVMTQQVRCLIAEDFKQVSSSGVDVLLMPTTLSDAMRNTDFMQEDNPTRSAQEDIFTQQHAYLPIGLQLIGPTLQDRTLLTVAQWIEQKVGFTPIHYHGDAVQGERGAEVHKREQTSVV</sequence>
<dbReference type="SUPFAM" id="SSF75304">
    <property type="entry name" value="Amidase signature (AS) enzymes"/>
    <property type="match status" value="1"/>
</dbReference>
<dbReference type="InterPro" id="IPR023631">
    <property type="entry name" value="Amidase_dom"/>
</dbReference>
<evidence type="ECO:0000313" key="3">
    <source>
        <dbReference type="Proteomes" id="UP000694395"/>
    </source>
</evidence>